<dbReference type="GO" id="GO:0032259">
    <property type="term" value="P:methylation"/>
    <property type="evidence" value="ECO:0007669"/>
    <property type="project" value="UniProtKB-KW"/>
</dbReference>
<accession>A0A3N2QVC8</accession>
<dbReference type="EMBL" id="RDRB01000008">
    <property type="protein sequence ID" value="ROT99107.1"/>
    <property type="molecule type" value="Genomic_DNA"/>
</dbReference>
<dbReference type="PANTHER" id="PTHR34203:SF15">
    <property type="entry name" value="SLL1173 PROTEIN"/>
    <property type="match status" value="1"/>
</dbReference>
<dbReference type="AlphaFoldDB" id="A0A3N2QVC8"/>
<feature type="domain" description="Methyltransferase FkbM" evidence="1">
    <location>
        <begin position="87"/>
        <end position="233"/>
    </location>
</feature>
<organism evidence="2 3">
    <name type="scientific">Histidinibacterium lentulum</name>
    <dbReference type="NCBI Taxonomy" id="2480588"/>
    <lineage>
        <taxon>Bacteria</taxon>
        <taxon>Pseudomonadati</taxon>
        <taxon>Pseudomonadota</taxon>
        <taxon>Alphaproteobacteria</taxon>
        <taxon>Rhodobacterales</taxon>
        <taxon>Paracoccaceae</taxon>
        <taxon>Histidinibacterium</taxon>
    </lineage>
</organism>
<comment type="caution">
    <text evidence="2">The sequence shown here is derived from an EMBL/GenBank/DDBJ whole genome shotgun (WGS) entry which is preliminary data.</text>
</comment>
<keyword evidence="2" id="KW-0489">Methyltransferase</keyword>
<evidence type="ECO:0000313" key="3">
    <source>
        <dbReference type="Proteomes" id="UP000268016"/>
    </source>
</evidence>
<dbReference type="Proteomes" id="UP000268016">
    <property type="component" value="Unassembled WGS sequence"/>
</dbReference>
<dbReference type="InterPro" id="IPR006342">
    <property type="entry name" value="FkbM_mtfrase"/>
</dbReference>
<proteinExistence type="predicted"/>
<dbReference type="Pfam" id="PF05050">
    <property type="entry name" value="Methyltransf_21"/>
    <property type="match status" value="1"/>
</dbReference>
<dbReference type="Gene3D" id="3.40.50.150">
    <property type="entry name" value="Vaccinia Virus protein VP39"/>
    <property type="match status" value="1"/>
</dbReference>
<gene>
    <name evidence="2" type="ORF">EAT49_15955</name>
</gene>
<dbReference type="GO" id="GO:0008168">
    <property type="term" value="F:methyltransferase activity"/>
    <property type="evidence" value="ECO:0007669"/>
    <property type="project" value="UniProtKB-KW"/>
</dbReference>
<keyword evidence="2" id="KW-0808">Transferase</keyword>
<keyword evidence="3" id="KW-1185">Reference proteome</keyword>
<reference evidence="2 3" key="1">
    <citation type="submission" date="2018-10" db="EMBL/GenBank/DDBJ databases">
        <title>Histidinibacterium lentulum gen. nov., sp. nov., a marine bacterium from the culture broth of Picochlorum sp. 122.</title>
        <authorList>
            <person name="Wang G."/>
        </authorList>
    </citation>
    <scope>NUCLEOTIDE SEQUENCE [LARGE SCALE GENOMIC DNA]</scope>
    <source>
        <strain evidence="2 3">B17</strain>
    </source>
</reference>
<name>A0A3N2QVC8_9RHOB</name>
<dbReference type="SUPFAM" id="SSF53335">
    <property type="entry name" value="S-adenosyl-L-methionine-dependent methyltransferases"/>
    <property type="match status" value="1"/>
</dbReference>
<evidence type="ECO:0000259" key="1">
    <source>
        <dbReference type="Pfam" id="PF05050"/>
    </source>
</evidence>
<dbReference type="OrthoDB" id="292760at2"/>
<dbReference type="NCBIfam" id="TIGR01444">
    <property type="entry name" value="fkbM_fam"/>
    <property type="match status" value="1"/>
</dbReference>
<dbReference type="PANTHER" id="PTHR34203">
    <property type="entry name" value="METHYLTRANSFERASE, FKBM FAMILY PROTEIN"/>
    <property type="match status" value="1"/>
</dbReference>
<dbReference type="InterPro" id="IPR029063">
    <property type="entry name" value="SAM-dependent_MTases_sf"/>
</dbReference>
<evidence type="ECO:0000313" key="2">
    <source>
        <dbReference type="EMBL" id="ROT99107.1"/>
    </source>
</evidence>
<sequence length="283" mass="31329">MLRQIRFILRHPLGRRAPVTCLGNLILWQIRSRLSTEKLAMPWIDGSVLLASKGMTGATGNIYVGLHEFADMEFALHFLKPQDIFLDVGANIGSYTILASKVVGAHTIAFEPDPDTARHLSDNIRTNRIEDKVSIQTVALGREKGEIHFTIGRDTTNRVATDLDTNTRVVPVRRLDDVEGARNATFLKLDTEGFEKEVLGGATDLLNSGNILAIATELDDGGVEQIMLDCGFRRYFYAPSSRTLSERPAATEAQSNAIYIRNKAAVEERLASAPVRKWRGLPI</sequence>
<protein>
    <submittedName>
        <fullName evidence="2">FkbM family methyltransferase</fullName>
    </submittedName>
</protein>
<dbReference type="InterPro" id="IPR052514">
    <property type="entry name" value="SAM-dependent_MTase"/>
</dbReference>